<dbReference type="AlphaFoldDB" id="A0A9W7NLH2"/>
<evidence type="ECO:0000313" key="5">
    <source>
        <dbReference type="Proteomes" id="UP000480854"/>
    </source>
</evidence>
<name>A0A9W7NLH2_9PROT</name>
<gene>
    <name evidence="4" type="ORF">DS843_06670</name>
</gene>
<feature type="domain" description="Thymidylate synthase/dCMP hydroxymethylase" evidence="2">
    <location>
        <begin position="267"/>
        <end position="377"/>
    </location>
</feature>
<evidence type="ECO:0000313" key="4">
    <source>
        <dbReference type="EMBL" id="KAA0682224.1"/>
    </source>
</evidence>
<keyword evidence="1" id="KW-0808">Transferase</keyword>
<evidence type="ECO:0000259" key="2">
    <source>
        <dbReference type="Pfam" id="PF00303"/>
    </source>
</evidence>
<comment type="caution">
    <text evidence="4">The sequence shown here is derived from an EMBL/GenBank/DDBJ whole genome shotgun (WGS) entry which is preliminary data.</text>
</comment>
<dbReference type="GO" id="GO:0016740">
    <property type="term" value="F:transferase activity"/>
    <property type="evidence" value="ECO:0007669"/>
    <property type="project" value="UniProtKB-KW"/>
</dbReference>
<dbReference type="RefSeq" id="WP_149468127.1">
    <property type="nucleotide sequence ID" value="NZ_QOKW01000004.1"/>
</dbReference>
<keyword evidence="5" id="KW-1185">Reference proteome</keyword>
<dbReference type="OrthoDB" id="9774633at2"/>
<dbReference type="InterPro" id="IPR036926">
    <property type="entry name" value="Thymidate_synth/dCMP_Mease_sf"/>
</dbReference>
<evidence type="ECO:0008006" key="6">
    <source>
        <dbReference type="Google" id="ProtNLM"/>
    </source>
</evidence>
<accession>A0A9W7NLH2</accession>
<organism evidence="4 5">
    <name type="scientific">Roseomonas genomospecies 6</name>
    <dbReference type="NCBI Taxonomy" id="214106"/>
    <lineage>
        <taxon>Bacteria</taxon>
        <taxon>Pseudomonadati</taxon>
        <taxon>Pseudomonadota</taxon>
        <taxon>Alphaproteobacteria</taxon>
        <taxon>Acetobacterales</taxon>
        <taxon>Roseomonadaceae</taxon>
        <taxon>Roseomonas</taxon>
    </lineage>
</organism>
<evidence type="ECO:0000259" key="3">
    <source>
        <dbReference type="Pfam" id="PF14251"/>
    </source>
</evidence>
<dbReference type="InterPro" id="IPR023451">
    <property type="entry name" value="Thymidate_synth/dCMP_Mease_dom"/>
</dbReference>
<sequence>MPLAFEALYFPERLKIVNPLGDVGIATLWTPTDTAMDFLRRLGVDLEPESSRVAVVANLYGDGLPQMIRNLLWNPQIRHLLVFGQDMSGSAAEIESLLTKGVEPAERMGQQRYRIVGTERYLDTQFDPALLAGQCSVARFGKPSLAETKDGITAFFTGLPPVQPPLRDRVEAPLPSFKPNYFPSEPRAHVVVRRGPLDAWEEIVFRIMRFGIPSVASGTKKRLELQNLKVVVTDPVPDADGHLRPYGFSLAEFAAYQQNLLNGELPETLAYSYGNRLRGYWRDGAGGIIDTLTVAAEKLRADPTSRGAYITLWDPSFDMVAPEAQSTPCLVTLFFRVFQDRLTLSATFRAHNTMSAWLKNLYGLMAVQRLVAELAGNISLGAITVISHSISIDPGSTERFDLAQQIKDAKKDDLELDRASGKRELREDPNGYFTFTIDDETAEIVADLKSGGETLARYRGRTAQDIESQIARDCAISELSHALYVGRQLAIHEALLKAKTKAGSAS</sequence>
<dbReference type="InterPro" id="IPR025595">
    <property type="entry name" value="PterinBD-DUF4346"/>
</dbReference>
<dbReference type="Pfam" id="PF00303">
    <property type="entry name" value="Thymidylat_synt"/>
    <property type="match status" value="1"/>
</dbReference>
<dbReference type="Proteomes" id="UP000480854">
    <property type="component" value="Unassembled WGS sequence"/>
</dbReference>
<protein>
    <recommendedName>
        <fullName evidence="6">Thymidylate synthase</fullName>
    </recommendedName>
</protein>
<dbReference type="EMBL" id="QOKW01000004">
    <property type="protein sequence ID" value="KAA0682224.1"/>
    <property type="molecule type" value="Genomic_DNA"/>
</dbReference>
<dbReference type="SUPFAM" id="SSF55831">
    <property type="entry name" value="Thymidylate synthase/dCMP hydroxymethylase"/>
    <property type="match status" value="1"/>
</dbReference>
<reference evidence="4 5" key="1">
    <citation type="submission" date="2018-07" db="EMBL/GenBank/DDBJ databases">
        <title>Genome sequence of Azospirillum sp. ATCC 49961.</title>
        <authorList>
            <person name="Sant'Anna F.H."/>
            <person name="Baldani J.I."/>
            <person name="Zilli J.E."/>
            <person name="Reis V.M."/>
            <person name="Hartmann A."/>
            <person name="Cruz L."/>
            <person name="de Souza E.M."/>
            <person name="de Oliveira Pedrosa F."/>
            <person name="Passaglia L.M.P."/>
        </authorList>
    </citation>
    <scope>NUCLEOTIDE SEQUENCE [LARGE SCALE GENOMIC DNA]</scope>
    <source>
        <strain evidence="4 5">ATCC 49961</strain>
    </source>
</reference>
<proteinExistence type="predicted"/>
<evidence type="ECO:0000256" key="1">
    <source>
        <dbReference type="ARBA" id="ARBA00022679"/>
    </source>
</evidence>
<dbReference type="Pfam" id="PF14251">
    <property type="entry name" value="PterinBD-DUF4346"/>
    <property type="match status" value="1"/>
</dbReference>
<feature type="domain" description="DUF4346" evidence="3">
    <location>
        <begin position="427"/>
        <end position="500"/>
    </location>
</feature>
<dbReference type="Gene3D" id="3.30.572.10">
    <property type="entry name" value="Thymidylate synthase/dCMP hydroxymethylase domain"/>
    <property type="match status" value="1"/>
</dbReference>